<protein>
    <submittedName>
        <fullName evidence="3">Response regulator</fullName>
    </submittedName>
</protein>
<dbReference type="EMBL" id="CP045871">
    <property type="protein sequence ID" value="QGG79931.1"/>
    <property type="molecule type" value="Genomic_DNA"/>
</dbReference>
<sequence length="128" mass="13843">MTTITKDVLYIDGSIADLTYFVRVCRSEPTIHVTTTESIVKGIQLIGKVHFDLVLIDLKTPGMDGLALAKLILDEYPQLHGRLAIVTGTSPNPAKINSIQSDGLAILFKPLTTQVVKRALLPASTTSN</sequence>
<feature type="domain" description="Response regulatory" evidence="2">
    <location>
        <begin position="7"/>
        <end position="124"/>
    </location>
</feature>
<dbReference type="SMART" id="SM00448">
    <property type="entry name" value="REC"/>
    <property type="match status" value="1"/>
</dbReference>
<gene>
    <name evidence="3" type="ORF">GH975_04790</name>
</gene>
<dbReference type="OrthoDB" id="7569831at2"/>
<reference evidence="3 4" key="1">
    <citation type="submission" date="2019-11" db="EMBL/GenBank/DDBJ databases">
        <authorList>
            <person name="Khan S.A."/>
            <person name="Jeon C.O."/>
            <person name="Chun B.H."/>
        </authorList>
    </citation>
    <scope>NUCLEOTIDE SEQUENCE [LARGE SCALE GENOMIC DNA]</scope>
    <source>
        <strain evidence="3 4">IMCC 1097</strain>
    </source>
</reference>
<dbReference type="AlphaFoldDB" id="A0A5Q2QC87"/>
<keyword evidence="1" id="KW-0597">Phosphoprotein</keyword>
<organism evidence="3 4">
    <name type="scientific">Litorivicinus lipolyticus</name>
    <dbReference type="NCBI Taxonomy" id="418701"/>
    <lineage>
        <taxon>Bacteria</taxon>
        <taxon>Pseudomonadati</taxon>
        <taxon>Pseudomonadota</taxon>
        <taxon>Gammaproteobacteria</taxon>
        <taxon>Oceanospirillales</taxon>
        <taxon>Litorivicinaceae</taxon>
        <taxon>Litorivicinus</taxon>
    </lineage>
</organism>
<evidence type="ECO:0000259" key="2">
    <source>
        <dbReference type="PROSITE" id="PS50110"/>
    </source>
</evidence>
<evidence type="ECO:0000313" key="3">
    <source>
        <dbReference type="EMBL" id="QGG79931.1"/>
    </source>
</evidence>
<feature type="modified residue" description="4-aspartylphosphate" evidence="1">
    <location>
        <position position="57"/>
    </location>
</feature>
<dbReference type="Pfam" id="PF00072">
    <property type="entry name" value="Response_reg"/>
    <property type="match status" value="1"/>
</dbReference>
<dbReference type="Proteomes" id="UP000388235">
    <property type="component" value="Chromosome"/>
</dbReference>
<dbReference type="KEGG" id="llp:GH975_04790"/>
<evidence type="ECO:0000313" key="4">
    <source>
        <dbReference type="Proteomes" id="UP000388235"/>
    </source>
</evidence>
<accession>A0A5Q2QC87</accession>
<dbReference type="CDD" id="cd00156">
    <property type="entry name" value="REC"/>
    <property type="match status" value="1"/>
</dbReference>
<keyword evidence="4" id="KW-1185">Reference proteome</keyword>
<dbReference type="SUPFAM" id="SSF52172">
    <property type="entry name" value="CheY-like"/>
    <property type="match status" value="1"/>
</dbReference>
<name>A0A5Q2QC87_9GAMM</name>
<dbReference type="Gene3D" id="3.40.50.2300">
    <property type="match status" value="1"/>
</dbReference>
<dbReference type="RefSeq" id="WP_153713435.1">
    <property type="nucleotide sequence ID" value="NZ_CP045871.1"/>
</dbReference>
<dbReference type="InterPro" id="IPR001789">
    <property type="entry name" value="Sig_transdc_resp-reg_receiver"/>
</dbReference>
<proteinExistence type="predicted"/>
<evidence type="ECO:0000256" key="1">
    <source>
        <dbReference type="PROSITE-ProRule" id="PRU00169"/>
    </source>
</evidence>
<dbReference type="PROSITE" id="PS50110">
    <property type="entry name" value="RESPONSE_REGULATORY"/>
    <property type="match status" value="1"/>
</dbReference>
<dbReference type="InterPro" id="IPR011006">
    <property type="entry name" value="CheY-like_superfamily"/>
</dbReference>
<dbReference type="GO" id="GO:0000160">
    <property type="term" value="P:phosphorelay signal transduction system"/>
    <property type="evidence" value="ECO:0007669"/>
    <property type="project" value="InterPro"/>
</dbReference>